<evidence type="ECO:0000313" key="3">
    <source>
        <dbReference type="Proteomes" id="UP000231472"/>
    </source>
</evidence>
<reference evidence="3" key="1">
    <citation type="submission" date="2017-09" db="EMBL/GenBank/DDBJ databases">
        <title>Depth-based differentiation of microbial function through sediment-hosted aquifers and enrichment of novel symbionts in the deep terrestrial subsurface.</title>
        <authorList>
            <person name="Probst A.J."/>
            <person name="Ladd B."/>
            <person name="Jarett J.K."/>
            <person name="Geller-Mcgrath D.E."/>
            <person name="Sieber C.M.K."/>
            <person name="Emerson J.B."/>
            <person name="Anantharaman K."/>
            <person name="Thomas B.C."/>
            <person name="Malmstrom R."/>
            <person name="Stieglmeier M."/>
            <person name="Klingl A."/>
            <person name="Woyke T."/>
            <person name="Ryan C.M."/>
            <person name="Banfield J.F."/>
        </authorList>
    </citation>
    <scope>NUCLEOTIDE SEQUENCE [LARGE SCALE GENOMIC DNA]</scope>
</reference>
<evidence type="ECO:0000313" key="2">
    <source>
        <dbReference type="EMBL" id="PIS39888.1"/>
    </source>
</evidence>
<keyword evidence="1" id="KW-0472">Membrane</keyword>
<evidence type="ECO:0000256" key="1">
    <source>
        <dbReference type="SAM" id="Phobius"/>
    </source>
</evidence>
<name>A0A2H0YN25_9BACT</name>
<accession>A0A2H0YN25</accession>
<feature type="transmembrane region" description="Helical" evidence="1">
    <location>
        <begin position="6"/>
        <end position="24"/>
    </location>
</feature>
<sequence length="187" mass="21775">MFSIWYGVNVFAFATIISFLEIQIEGKDGWAKNLPCWRANKEWLITKIYSWFQGGKEVTGYHLALNTLEFAIFHFPFFVGVSWNIVKELQILSCLPLFWTFQDLTWFVWNPFYGLKKFNSQAIQWHQKWTGPVPTDYLIGVAFSGIFVLVAMIFAGSKVFLWWITILSILIALTLISCIVQLIKSRK</sequence>
<feature type="transmembrane region" description="Helical" evidence="1">
    <location>
        <begin position="137"/>
        <end position="155"/>
    </location>
</feature>
<proteinExistence type="predicted"/>
<keyword evidence="1" id="KW-1133">Transmembrane helix</keyword>
<comment type="caution">
    <text evidence="2">The sequence shown here is derived from an EMBL/GenBank/DDBJ whole genome shotgun (WGS) entry which is preliminary data.</text>
</comment>
<feature type="transmembrane region" description="Helical" evidence="1">
    <location>
        <begin position="161"/>
        <end position="183"/>
    </location>
</feature>
<gene>
    <name evidence="2" type="ORF">COT32_02670</name>
</gene>
<protein>
    <submittedName>
        <fullName evidence="2">Uncharacterized protein</fullName>
    </submittedName>
</protein>
<dbReference type="EMBL" id="PEYC01000055">
    <property type="protein sequence ID" value="PIS39888.1"/>
    <property type="molecule type" value="Genomic_DNA"/>
</dbReference>
<dbReference type="Proteomes" id="UP000231472">
    <property type="component" value="Unassembled WGS sequence"/>
</dbReference>
<keyword evidence="1" id="KW-0812">Transmembrane</keyword>
<organism evidence="2 3">
    <name type="scientific">Candidatus Nealsonbacteria bacterium CG08_land_8_20_14_0_20_36_22</name>
    <dbReference type="NCBI Taxonomy" id="1974704"/>
    <lineage>
        <taxon>Bacteria</taxon>
        <taxon>Candidatus Nealsoniibacteriota</taxon>
    </lineage>
</organism>
<dbReference type="AlphaFoldDB" id="A0A2H0YN25"/>